<feature type="region of interest" description="Disordered" evidence="1">
    <location>
        <begin position="1"/>
        <end position="27"/>
    </location>
</feature>
<dbReference type="Proteomes" id="UP000054383">
    <property type="component" value="Unassembled WGS sequence"/>
</dbReference>
<organism evidence="2 3">
    <name type="scientific">Talaromyces islandicus</name>
    <name type="common">Penicillium islandicum</name>
    <dbReference type="NCBI Taxonomy" id="28573"/>
    <lineage>
        <taxon>Eukaryota</taxon>
        <taxon>Fungi</taxon>
        <taxon>Dikarya</taxon>
        <taxon>Ascomycota</taxon>
        <taxon>Pezizomycotina</taxon>
        <taxon>Eurotiomycetes</taxon>
        <taxon>Eurotiomycetidae</taxon>
        <taxon>Eurotiales</taxon>
        <taxon>Trichocomaceae</taxon>
        <taxon>Talaromyces</taxon>
        <taxon>Talaromyces sect. Islandici</taxon>
    </lineage>
</organism>
<dbReference type="OrthoDB" id="4505928at2759"/>
<dbReference type="EMBL" id="CVMT01000002">
    <property type="protein sequence ID" value="CRG85809.1"/>
    <property type="molecule type" value="Genomic_DNA"/>
</dbReference>
<feature type="compositionally biased region" description="Low complexity" evidence="1">
    <location>
        <begin position="104"/>
        <end position="115"/>
    </location>
</feature>
<dbReference type="PANTHER" id="PTHR42070">
    <property type="entry name" value="FILAMENT ASSOCIATED PROTEIN, PUTATIVE (AFU_ORTHOLOGUE AFUA_8G06630)-RELATED"/>
    <property type="match status" value="1"/>
</dbReference>
<evidence type="ECO:0000313" key="2">
    <source>
        <dbReference type="EMBL" id="CRG85809.1"/>
    </source>
</evidence>
<reference evidence="2 3" key="1">
    <citation type="submission" date="2015-04" db="EMBL/GenBank/DDBJ databases">
        <authorList>
            <person name="Syromyatnikov M.Y."/>
            <person name="Popov V.N."/>
        </authorList>
    </citation>
    <scope>NUCLEOTIDE SEQUENCE [LARGE SCALE GENOMIC DNA]</scope>
    <source>
        <strain evidence="2">WF-38-12</strain>
    </source>
</reference>
<evidence type="ECO:0008006" key="4">
    <source>
        <dbReference type="Google" id="ProtNLM"/>
    </source>
</evidence>
<dbReference type="CDD" id="cd14688">
    <property type="entry name" value="bZIP_YAP"/>
    <property type="match status" value="1"/>
</dbReference>
<dbReference type="PANTHER" id="PTHR42070:SF1">
    <property type="entry name" value="FILAMENT ASSOCIATED PROTEIN, PUTATIVE (AFU_ORTHOLOGUE AFUA_8G06630)-RELATED"/>
    <property type="match status" value="1"/>
</dbReference>
<accession>A0A0U1LQZ3</accession>
<dbReference type="STRING" id="28573.A0A0U1LQZ3"/>
<protein>
    <recommendedName>
        <fullName evidence="4">BZIP domain-containing protein</fullName>
    </recommendedName>
</protein>
<dbReference type="OMA" id="QNHILFQ"/>
<evidence type="ECO:0000256" key="1">
    <source>
        <dbReference type="SAM" id="MobiDB-lite"/>
    </source>
</evidence>
<dbReference type="AlphaFoldDB" id="A0A0U1LQZ3"/>
<evidence type="ECO:0000313" key="3">
    <source>
        <dbReference type="Proteomes" id="UP000054383"/>
    </source>
</evidence>
<name>A0A0U1LQZ3_TALIS</name>
<feature type="compositionally biased region" description="Basic and acidic residues" evidence="1">
    <location>
        <begin position="1"/>
        <end position="21"/>
    </location>
</feature>
<dbReference type="Gene3D" id="1.20.5.170">
    <property type="match status" value="1"/>
</dbReference>
<sequence length="283" mass="30714">MSSQHNNEKLNRLARVRENQRRSRARKQQYIDELEQKVAACDARAQQQDIEHRIALQKLEAENSNLRSLLNRVGVDSGYLETYLKQCSVPEASGKLAIPALTKPSPQSSSSQHSPAGPDTPTQYQPSLLAVREPESCCSSGSSCTPVANPGLAYPTPEQPKTLPPMPPMASVATAAMAATQRTDVGDEFPTADKGLRLPPISSICDCGPGSSTLWPNDGNSLNSTLCGIAEDLINRYNIQGVDINFIKQRLWPGFRNSGPEGCRVENSVLFEVLDELSGNIPS</sequence>
<feature type="region of interest" description="Disordered" evidence="1">
    <location>
        <begin position="99"/>
        <end position="124"/>
    </location>
</feature>
<keyword evidence="3" id="KW-1185">Reference proteome</keyword>
<gene>
    <name evidence="2" type="ORF">PISL3812_02820</name>
</gene>
<proteinExistence type="predicted"/>